<reference evidence="2" key="1">
    <citation type="journal article" date="2013" name="Nat. Genet.">
        <title>The Capsella rubella genome and the genomic consequences of rapid mating system evolution.</title>
        <authorList>
            <person name="Slotte T."/>
            <person name="Hazzouri K.M."/>
            <person name="Agren J.A."/>
            <person name="Koenig D."/>
            <person name="Maumus F."/>
            <person name="Guo Y.L."/>
            <person name="Steige K."/>
            <person name="Platts A.E."/>
            <person name="Escobar J.S."/>
            <person name="Newman L.K."/>
            <person name="Wang W."/>
            <person name="Mandakova T."/>
            <person name="Vello E."/>
            <person name="Smith L.M."/>
            <person name="Henz S.R."/>
            <person name="Steffen J."/>
            <person name="Takuno S."/>
            <person name="Brandvain Y."/>
            <person name="Coop G."/>
            <person name="Andolfatto P."/>
            <person name="Hu T.T."/>
            <person name="Blanchette M."/>
            <person name="Clark R.M."/>
            <person name="Quesneville H."/>
            <person name="Nordborg M."/>
            <person name="Gaut B.S."/>
            <person name="Lysak M.A."/>
            <person name="Jenkins J."/>
            <person name="Grimwood J."/>
            <person name="Chapman J."/>
            <person name="Prochnik S."/>
            <person name="Shu S."/>
            <person name="Rokhsar D."/>
            <person name="Schmutz J."/>
            <person name="Weigel D."/>
            <person name="Wright S.I."/>
        </authorList>
    </citation>
    <scope>NUCLEOTIDE SEQUENCE [LARGE SCALE GENOMIC DNA]</scope>
    <source>
        <strain evidence="2">cv. Monte Gargano</strain>
    </source>
</reference>
<evidence type="ECO:0000313" key="2">
    <source>
        <dbReference type="Proteomes" id="UP000029121"/>
    </source>
</evidence>
<proteinExistence type="predicted"/>
<gene>
    <name evidence="1" type="ORF">CARUB_v10002389mg</name>
</gene>
<keyword evidence="2" id="KW-1185">Reference proteome</keyword>
<dbReference type="Proteomes" id="UP000029121">
    <property type="component" value="Unassembled WGS sequence"/>
</dbReference>
<dbReference type="EMBL" id="KB870810">
    <property type="protein sequence ID" value="EOA21907.1"/>
    <property type="molecule type" value="Genomic_DNA"/>
</dbReference>
<accession>R0FHR9</accession>
<protein>
    <submittedName>
        <fullName evidence="1">Uncharacterized protein</fullName>
    </submittedName>
</protein>
<name>R0FHR9_9BRAS</name>
<evidence type="ECO:0000313" key="1">
    <source>
        <dbReference type="EMBL" id="EOA21907.1"/>
    </source>
</evidence>
<organism evidence="1 2">
    <name type="scientific">Capsella rubella</name>
    <dbReference type="NCBI Taxonomy" id="81985"/>
    <lineage>
        <taxon>Eukaryota</taxon>
        <taxon>Viridiplantae</taxon>
        <taxon>Streptophyta</taxon>
        <taxon>Embryophyta</taxon>
        <taxon>Tracheophyta</taxon>
        <taxon>Spermatophyta</taxon>
        <taxon>Magnoliopsida</taxon>
        <taxon>eudicotyledons</taxon>
        <taxon>Gunneridae</taxon>
        <taxon>Pentapetalae</taxon>
        <taxon>rosids</taxon>
        <taxon>malvids</taxon>
        <taxon>Brassicales</taxon>
        <taxon>Brassicaceae</taxon>
        <taxon>Camelineae</taxon>
        <taxon>Capsella</taxon>
    </lineage>
</organism>
<sequence>MAQKGSFSDYTPSSIKYAYANSSNYCEAVTLLLKYLGGAKHNWLFLIKVININSLNVHVPNENNSVPVF</sequence>
<dbReference type="AlphaFoldDB" id="R0FHR9"/>